<dbReference type="PANTHER" id="PTHR34296">
    <property type="entry name" value="TRANSCRIPTIONAL ACTIVATOR PROTEIN MED"/>
    <property type="match status" value="1"/>
</dbReference>
<dbReference type="InterPro" id="IPR003760">
    <property type="entry name" value="PnrA-like"/>
</dbReference>
<protein>
    <submittedName>
        <fullName evidence="8">BMP family ABC transporter substrate-binding protein</fullName>
    </submittedName>
</protein>
<evidence type="ECO:0000259" key="7">
    <source>
        <dbReference type="Pfam" id="PF02608"/>
    </source>
</evidence>
<dbReference type="GO" id="GO:0005886">
    <property type="term" value="C:plasma membrane"/>
    <property type="evidence" value="ECO:0007669"/>
    <property type="project" value="UniProtKB-SubCell"/>
</dbReference>
<evidence type="ECO:0000313" key="8">
    <source>
        <dbReference type="EMBL" id="MRX73472.1"/>
    </source>
</evidence>
<dbReference type="PANTHER" id="PTHR34296:SF2">
    <property type="entry name" value="ABC TRANSPORTER GUANOSINE-BINDING PROTEIN NUPN"/>
    <property type="match status" value="1"/>
</dbReference>
<keyword evidence="6" id="KW-0449">Lipoprotein</keyword>
<comment type="similarity">
    <text evidence="2">Belongs to the BMP lipoprotein family.</text>
</comment>
<evidence type="ECO:0000313" key="9">
    <source>
        <dbReference type="Proteomes" id="UP000448867"/>
    </source>
</evidence>
<keyword evidence="9" id="KW-1185">Reference proteome</keyword>
<dbReference type="Gene3D" id="3.40.50.2300">
    <property type="match status" value="2"/>
</dbReference>
<keyword evidence="4" id="KW-0732">Signal</keyword>
<dbReference type="EMBL" id="WKKI01000036">
    <property type="protein sequence ID" value="MRX73472.1"/>
    <property type="molecule type" value="Genomic_DNA"/>
</dbReference>
<dbReference type="InterPro" id="IPR050957">
    <property type="entry name" value="BMP_lipoprotein"/>
</dbReference>
<dbReference type="AlphaFoldDB" id="A0A7X2J109"/>
<gene>
    <name evidence="8" type="ORF">GJU40_15115</name>
</gene>
<dbReference type="RefSeq" id="WP_154308937.1">
    <property type="nucleotide sequence ID" value="NZ_WKKI01000036.1"/>
</dbReference>
<dbReference type="InterPro" id="IPR028082">
    <property type="entry name" value="Peripla_BP_I"/>
</dbReference>
<comment type="caution">
    <text evidence="8">The sequence shown here is derived from an EMBL/GenBank/DDBJ whole genome shotgun (WGS) entry which is preliminary data.</text>
</comment>
<sequence>MVKRLGLILIITIFISGCGQPATSGHLKKVGLLVPETISDQVWGTKGYKGLLKIQSKFQVDVFYKEGMDNEAAVSLAVKEFQDKGVNLVFGHGSEYGPFFNSISGDFPDMHFVFFNGDAKEDNITSLSFESHAMGFFGGMAAGKMTETNKVGILAAFEWQPEINGFYEGAAFQNKNVDVEIRYVQHWDDINTAMSLLNELIEEGADIIYPAGDGYNIPVIEELKDKGLYAIGYISDQSDMGEGTVLTSTVQHVDTLYEVVAQRFSEKELESGNLYFDFQDGVIDMGDFSPLVEDEFRKNLQEHVKTYKSTGKLPNQL</sequence>
<dbReference type="CDD" id="cd06353">
    <property type="entry name" value="PBP1_Med-like"/>
    <property type="match status" value="1"/>
</dbReference>
<dbReference type="OrthoDB" id="2556857at2"/>
<dbReference type="SUPFAM" id="SSF53822">
    <property type="entry name" value="Periplasmic binding protein-like I"/>
    <property type="match status" value="1"/>
</dbReference>
<proteinExistence type="inferred from homology"/>
<dbReference type="PROSITE" id="PS51257">
    <property type="entry name" value="PROKAR_LIPOPROTEIN"/>
    <property type="match status" value="1"/>
</dbReference>
<evidence type="ECO:0000256" key="4">
    <source>
        <dbReference type="ARBA" id="ARBA00022729"/>
    </source>
</evidence>
<evidence type="ECO:0000256" key="6">
    <source>
        <dbReference type="ARBA" id="ARBA00023288"/>
    </source>
</evidence>
<feature type="domain" description="ABC transporter substrate-binding protein PnrA-like" evidence="7">
    <location>
        <begin position="28"/>
        <end position="315"/>
    </location>
</feature>
<evidence type="ECO:0000256" key="1">
    <source>
        <dbReference type="ARBA" id="ARBA00004193"/>
    </source>
</evidence>
<evidence type="ECO:0000256" key="2">
    <source>
        <dbReference type="ARBA" id="ARBA00008610"/>
    </source>
</evidence>
<accession>A0A7X2J109</accession>
<reference evidence="8 9" key="1">
    <citation type="submission" date="2019-11" db="EMBL/GenBank/DDBJ databases">
        <title>Bacillus lacus genome.</title>
        <authorList>
            <person name="Allen C.J."/>
            <person name="Newman J.D."/>
        </authorList>
    </citation>
    <scope>NUCLEOTIDE SEQUENCE [LARGE SCALE GENOMIC DNA]</scope>
    <source>
        <strain evidence="8 9">KCTC 33946</strain>
    </source>
</reference>
<evidence type="ECO:0000256" key="5">
    <source>
        <dbReference type="ARBA" id="ARBA00023136"/>
    </source>
</evidence>
<evidence type="ECO:0000256" key="3">
    <source>
        <dbReference type="ARBA" id="ARBA00022475"/>
    </source>
</evidence>
<keyword evidence="5" id="KW-0472">Membrane</keyword>
<comment type="subcellular location">
    <subcellularLocation>
        <location evidence="1">Cell membrane</location>
        <topology evidence="1">Lipid-anchor</topology>
    </subcellularLocation>
</comment>
<dbReference type="Pfam" id="PF02608">
    <property type="entry name" value="Bmp"/>
    <property type="match status" value="1"/>
</dbReference>
<keyword evidence="3" id="KW-1003">Cell membrane</keyword>
<dbReference type="Proteomes" id="UP000448867">
    <property type="component" value="Unassembled WGS sequence"/>
</dbReference>
<organism evidence="8 9">
    <name type="scientific">Metabacillus lacus</name>
    <dbReference type="NCBI Taxonomy" id="1983721"/>
    <lineage>
        <taxon>Bacteria</taxon>
        <taxon>Bacillati</taxon>
        <taxon>Bacillota</taxon>
        <taxon>Bacilli</taxon>
        <taxon>Bacillales</taxon>
        <taxon>Bacillaceae</taxon>
        <taxon>Metabacillus</taxon>
    </lineage>
</organism>
<name>A0A7X2J109_9BACI</name>